<dbReference type="RefSeq" id="WP_261896271.1">
    <property type="nucleotide sequence ID" value="NZ_AP024895.1"/>
</dbReference>
<proteinExistence type="inferred from homology"/>
<dbReference type="Pfam" id="PF14464">
    <property type="entry name" value="Prok-JAB"/>
    <property type="match status" value="1"/>
</dbReference>
<feature type="domain" description="NlpC/P60" evidence="8">
    <location>
        <begin position="107"/>
        <end position="252"/>
    </location>
</feature>
<dbReference type="EMBL" id="CP138203">
    <property type="protein sequence ID" value="WPC75310.1"/>
    <property type="molecule type" value="Genomic_DNA"/>
</dbReference>
<dbReference type="PANTHER" id="PTHR34858:SF1">
    <property type="entry name" value="CYSO-CYSTEINE PEPTIDASE"/>
    <property type="match status" value="1"/>
</dbReference>
<keyword evidence="4" id="KW-0378">Hydrolase</keyword>
<dbReference type="InterPro" id="IPR051929">
    <property type="entry name" value="VirAsm_ModProt"/>
</dbReference>
<dbReference type="PANTHER" id="PTHR34858">
    <property type="entry name" value="CYSO-CYSTEINE PEPTIDASE"/>
    <property type="match status" value="1"/>
</dbReference>
<dbReference type="InterPro" id="IPR000555">
    <property type="entry name" value="JAMM/MPN+_dom"/>
</dbReference>
<dbReference type="Pfam" id="PF00877">
    <property type="entry name" value="NLPC_P60"/>
    <property type="match status" value="1"/>
</dbReference>
<organism evidence="9 10">
    <name type="scientific">Vibrio porteresiae DSM 19223</name>
    <dbReference type="NCBI Taxonomy" id="1123496"/>
    <lineage>
        <taxon>Bacteria</taxon>
        <taxon>Pseudomonadati</taxon>
        <taxon>Pseudomonadota</taxon>
        <taxon>Gammaproteobacteria</taxon>
        <taxon>Vibrionales</taxon>
        <taxon>Vibrionaceae</taxon>
        <taxon>Vibrio</taxon>
    </lineage>
</organism>
<keyword evidence="6" id="KW-0862">Zinc</keyword>
<evidence type="ECO:0000256" key="7">
    <source>
        <dbReference type="ARBA" id="ARBA00023049"/>
    </source>
</evidence>
<keyword evidence="3" id="KW-0479">Metal-binding</keyword>
<name>A0ABZ0QFW2_9VIBR</name>
<dbReference type="InterPro" id="IPR038765">
    <property type="entry name" value="Papain-like_cys_pep_sf"/>
</dbReference>
<comment type="similarity">
    <text evidence="1">Belongs to the peptidase C40 family.</text>
</comment>
<evidence type="ECO:0000256" key="5">
    <source>
        <dbReference type="ARBA" id="ARBA00022807"/>
    </source>
</evidence>
<evidence type="ECO:0000313" key="10">
    <source>
        <dbReference type="Proteomes" id="UP001304071"/>
    </source>
</evidence>
<dbReference type="SUPFAM" id="SSF54001">
    <property type="entry name" value="Cysteine proteinases"/>
    <property type="match status" value="1"/>
</dbReference>
<accession>A0ABZ0QFW2</accession>
<keyword evidence="2" id="KW-0645">Protease</keyword>
<dbReference type="PROSITE" id="PS51935">
    <property type="entry name" value="NLPC_P60"/>
    <property type="match status" value="1"/>
</dbReference>
<keyword evidence="7" id="KW-0482">Metalloprotease</keyword>
<dbReference type="InterPro" id="IPR000064">
    <property type="entry name" value="NLP_P60_dom"/>
</dbReference>
<protein>
    <submittedName>
        <fullName evidence="9">C40 family peptidase</fullName>
    </submittedName>
</protein>
<keyword evidence="5" id="KW-0788">Thiol protease</keyword>
<dbReference type="SUPFAM" id="SSF102712">
    <property type="entry name" value="JAB1/MPN domain"/>
    <property type="match status" value="1"/>
</dbReference>
<gene>
    <name evidence="9" type="ORF">R8Z52_12350</name>
</gene>
<dbReference type="InterPro" id="IPR028090">
    <property type="entry name" value="JAB_dom_prok"/>
</dbReference>
<evidence type="ECO:0000256" key="4">
    <source>
        <dbReference type="ARBA" id="ARBA00022801"/>
    </source>
</evidence>
<keyword evidence="10" id="KW-1185">Reference proteome</keyword>
<reference evidence="9 10" key="1">
    <citation type="submission" date="2023-11" db="EMBL/GenBank/DDBJ databases">
        <title>Plant-associative lifestyle of Vibrio porteresiae and its evolutionary dynamics.</title>
        <authorList>
            <person name="Rameshkumar N."/>
            <person name="Kirti K."/>
        </authorList>
    </citation>
    <scope>NUCLEOTIDE SEQUENCE [LARGE SCALE GENOMIC DNA]</scope>
    <source>
        <strain evidence="9 10">MSSRF30</strain>
    </source>
</reference>
<dbReference type="Gene3D" id="3.40.140.10">
    <property type="entry name" value="Cytidine Deaminase, domain 2"/>
    <property type="match status" value="1"/>
</dbReference>
<evidence type="ECO:0000256" key="2">
    <source>
        <dbReference type="ARBA" id="ARBA00022670"/>
    </source>
</evidence>
<dbReference type="SMART" id="SM00232">
    <property type="entry name" value="JAB_MPN"/>
    <property type="match status" value="1"/>
</dbReference>
<evidence type="ECO:0000259" key="8">
    <source>
        <dbReference type="PROSITE" id="PS51935"/>
    </source>
</evidence>
<dbReference type="CDD" id="cd08073">
    <property type="entry name" value="MPN_NLPC_P60"/>
    <property type="match status" value="1"/>
</dbReference>
<sequence length="256" mass="29074">MMSPVNGRAEANQKFMQHAKAEYPKECCGLIVQQGDSQVYMPCRNTSPTPESDFVINPIDIATCEDIGEIIGICHSHPDSSSRPSPTDLAKAYSLHSEFPLANWLIFSWPEGDLFQFAPLTDSPPLIGRQFVHGIWDCYGLIRDYFSSELDIDIPDYERNDGWWERGEDLYLDNFKSAGFLQVCENSPEALAGFELKKGDVIIMQIRSKKANHAAVYVGDGMILQHMYGKLSKRDVFGGFWLRCTRMIVRHRDLIE</sequence>
<dbReference type="Gene3D" id="3.90.1720.10">
    <property type="entry name" value="endopeptidase domain like (from Nostoc punctiforme)"/>
    <property type="match status" value="1"/>
</dbReference>
<evidence type="ECO:0000256" key="1">
    <source>
        <dbReference type="ARBA" id="ARBA00007074"/>
    </source>
</evidence>
<evidence type="ECO:0000313" key="9">
    <source>
        <dbReference type="EMBL" id="WPC75310.1"/>
    </source>
</evidence>
<evidence type="ECO:0000256" key="6">
    <source>
        <dbReference type="ARBA" id="ARBA00022833"/>
    </source>
</evidence>
<evidence type="ECO:0000256" key="3">
    <source>
        <dbReference type="ARBA" id="ARBA00022723"/>
    </source>
</evidence>
<dbReference type="Proteomes" id="UP001304071">
    <property type="component" value="Chromosome 1"/>
</dbReference>